<reference evidence="15" key="1">
    <citation type="submission" date="2020-10" db="EMBL/GenBank/DDBJ databases">
        <authorList>
            <person name="Gilroy R."/>
        </authorList>
    </citation>
    <scope>NUCLEOTIDE SEQUENCE</scope>
    <source>
        <strain evidence="15">CHK152-2871</strain>
    </source>
</reference>
<keyword evidence="6 11" id="KW-0808">Transferase</keyword>
<gene>
    <name evidence="15" type="primary">fabF</name>
    <name evidence="15" type="ORF">IAA86_02995</name>
</gene>
<dbReference type="InterPro" id="IPR014030">
    <property type="entry name" value="Ketoacyl_synth_N"/>
</dbReference>
<dbReference type="PANTHER" id="PTHR11712:SF336">
    <property type="entry name" value="3-OXOACYL-[ACYL-CARRIER-PROTEIN] SYNTHASE, MITOCHONDRIAL"/>
    <property type="match status" value="1"/>
</dbReference>
<dbReference type="GO" id="GO:0005829">
    <property type="term" value="C:cytosol"/>
    <property type="evidence" value="ECO:0007669"/>
    <property type="project" value="TreeGrafter"/>
</dbReference>
<dbReference type="EMBL" id="DVJQ01000025">
    <property type="protein sequence ID" value="HIS73970.1"/>
    <property type="molecule type" value="Genomic_DNA"/>
</dbReference>
<feature type="domain" description="Ketosynthase family 3 (KS3)" evidence="14">
    <location>
        <begin position="5"/>
        <end position="416"/>
    </location>
</feature>
<dbReference type="NCBIfam" id="NF005589">
    <property type="entry name" value="PRK07314.1"/>
    <property type="match status" value="1"/>
</dbReference>
<evidence type="ECO:0000313" key="15">
    <source>
        <dbReference type="EMBL" id="HIS73970.1"/>
    </source>
</evidence>
<evidence type="ECO:0000256" key="4">
    <source>
        <dbReference type="ARBA" id="ARBA00014657"/>
    </source>
</evidence>
<dbReference type="SUPFAM" id="SSF53901">
    <property type="entry name" value="Thiolase-like"/>
    <property type="match status" value="2"/>
</dbReference>
<dbReference type="PROSITE" id="PS52004">
    <property type="entry name" value="KS3_2"/>
    <property type="match status" value="1"/>
</dbReference>
<comment type="similarity">
    <text evidence="2 11 13">Belongs to the thiolase-like superfamily. Beta-ketoacyl-ACP synthases family.</text>
</comment>
<evidence type="ECO:0000256" key="12">
    <source>
        <dbReference type="PIRSR" id="PIRSR000447-1"/>
    </source>
</evidence>
<dbReference type="GO" id="GO:0004315">
    <property type="term" value="F:3-oxoacyl-[acyl-carrier-protein] synthase activity"/>
    <property type="evidence" value="ECO:0007669"/>
    <property type="project" value="UniProtKB-UniRule"/>
</dbReference>
<proteinExistence type="inferred from homology"/>
<dbReference type="EC" id="2.3.1.179" evidence="3 11"/>
<evidence type="ECO:0000256" key="11">
    <source>
        <dbReference type="PIRNR" id="PIRNR000447"/>
    </source>
</evidence>
<feature type="active site" description="For beta-ketoacyl synthase activity" evidence="12">
    <location>
        <position position="166"/>
    </location>
</feature>
<comment type="pathway">
    <text evidence="1 11">Lipid metabolism; fatty acid biosynthesis.</text>
</comment>
<evidence type="ECO:0000256" key="2">
    <source>
        <dbReference type="ARBA" id="ARBA00008467"/>
    </source>
</evidence>
<dbReference type="SMART" id="SM00825">
    <property type="entry name" value="PKS_KS"/>
    <property type="match status" value="1"/>
</dbReference>
<comment type="caution">
    <text evidence="15">The sequence shown here is derived from an EMBL/GenBank/DDBJ whole genome shotgun (WGS) entry which is preliminary data.</text>
</comment>
<dbReference type="Gene3D" id="3.40.47.10">
    <property type="match status" value="1"/>
</dbReference>
<evidence type="ECO:0000259" key="14">
    <source>
        <dbReference type="PROSITE" id="PS52004"/>
    </source>
</evidence>
<dbReference type="InterPro" id="IPR020841">
    <property type="entry name" value="PKS_Beta-ketoAc_synthase_dom"/>
</dbReference>
<evidence type="ECO:0000256" key="1">
    <source>
        <dbReference type="ARBA" id="ARBA00005194"/>
    </source>
</evidence>
<keyword evidence="8" id="KW-0443">Lipid metabolism</keyword>
<evidence type="ECO:0000256" key="9">
    <source>
        <dbReference type="ARBA" id="ARBA00023160"/>
    </source>
</evidence>
<comment type="function">
    <text evidence="11">Involved in the type II fatty acid elongation cycle. Catalyzes the elongation of a wide range of acyl-ACP by the addition of two carbons from malonyl-ACP to an acyl acceptor. Can efficiently catalyze the conversion of palmitoleoyl-ACP (cis-hexadec-9-enoyl-ACP) to cis-vaccenoyl-ACP (cis-octadec-11-enoyl-ACP), an essential step in the thermal regulation of fatty acid composition.</text>
</comment>
<evidence type="ECO:0000256" key="10">
    <source>
        <dbReference type="ARBA" id="ARBA00023315"/>
    </source>
</evidence>
<keyword evidence="5 11" id="KW-0444">Lipid biosynthesis</keyword>
<dbReference type="Proteomes" id="UP000886865">
    <property type="component" value="Unassembled WGS sequence"/>
</dbReference>
<comment type="catalytic activity">
    <reaction evidence="11">
        <text>(9Z)-hexadecenoyl-[ACP] + malonyl-[ACP] + H(+) = 3-oxo-(11Z)-octadecenoyl-[ACP] + holo-[ACP] + CO2</text>
        <dbReference type="Rhea" id="RHEA:55040"/>
        <dbReference type="Rhea" id="RHEA-COMP:9623"/>
        <dbReference type="Rhea" id="RHEA-COMP:9685"/>
        <dbReference type="Rhea" id="RHEA-COMP:10800"/>
        <dbReference type="Rhea" id="RHEA-COMP:14074"/>
        <dbReference type="ChEBI" id="CHEBI:15378"/>
        <dbReference type="ChEBI" id="CHEBI:16526"/>
        <dbReference type="ChEBI" id="CHEBI:64479"/>
        <dbReference type="ChEBI" id="CHEBI:78449"/>
        <dbReference type="ChEBI" id="CHEBI:83989"/>
        <dbReference type="ChEBI" id="CHEBI:138538"/>
        <dbReference type="EC" id="2.3.1.179"/>
    </reaction>
</comment>
<dbReference type="PROSITE" id="PS00606">
    <property type="entry name" value="KS3_1"/>
    <property type="match status" value="1"/>
</dbReference>
<keyword evidence="7" id="KW-0276">Fatty acid metabolism</keyword>
<organism evidence="15 16">
    <name type="scientific">Candidatus Galligastranaerophilus intestinavium</name>
    <dbReference type="NCBI Taxonomy" id="2840836"/>
    <lineage>
        <taxon>Bacteria</taxon>
        <taxon>Candidatus Galligastranaerophilus</taxon>
    </lineage>
</organism>
<keyword evidence="9 11" id="KW-0275">Fatty acid biosynthesis</keyword>
<evidence type="ECO:0000256" key="5">
    <source>
        <dbReference type="ARBA" id="ARBA00022516"/>
    </source>
</evidence>
<accession>A0A9D1JXB1</accession>
<dbReference type="NCBIfam" id="TIGR03150">
    <property type="entry name" value="fabF"/>
    <property type="match status" value="1"/>
</dbReference>
<dbReference type="InterPro" id="IPR016039">
    <property type="entry name" value="Thiolase-like"/>
</dbReference>
<protein>
    <recommendedName>
        <fullName evidence="4 11">3-oxoacyl-[acyl-carrier-protein] synthase 2</fullName>
        <ecNumber evidence="3 11">2.3.1.179</ecNumber>
    </recommendedName>
</protein>
<dbReference type="InterPro" id="IPR018201">
    <property type="entry name" value="Ketoacyl_synth_AS"/>
</dbReference>
<dbReference type="FunFam" id="3.40.47.10:FF:000009">
    <property type="entry name" value="3-oxoacyl-[acyl-carrier-protein] synthase 2"/>
    <property type="match status" value="1"/>
</dbReference>
<evidence type="ECO:0000313" key="16">
    <source>
        <dbReference type="Proteomes" id="UP000886865"/>
    </source>
</evidence>
<dbReference type="Pfam" id="PF00109">
    <property type="entry name" value="ketoacyl-synt"/>
    <property type="match status" value="1"/>
</dbReference>
<name>A0A9D1JXB1_9BACT</name>
<comment type="catalytic activity">
    <reaction evidence="11">
        <text>a fatty acyl-[ACP] + malonyl-[ACP] + H(+) = a 3-oxoacyl-[ACP] + holo-[ACP] + CO2</text>
        <dbReference type="Rhea" id="RHEA:22836"/>
        <dbReference type="Rhea" id="RHEA-COMP:9623"/>
        <dbReference type="Rhea" id="RHEA-COMP:9685"/>
        <dbReference type="Rhea" id="RHEA-COMP:9916"/>
        <dbReference type="Rhea" id="RHEA-COMP:14125"/>
        <dbReference type="ChEBI" id="CHEBI:15378"/>
        <dbReference type="ChEBI" id="CHEBI:16526"/>
        <dbReference type="ChEBI" id="CHEBI:64479"/>
        <dbReference type="ChEBI" id="CHEBI:78449"/>
        <dbReference type="ChEBI" id="CHEBI:78776"/>
        <dbReference type="ChEBI" id="CHEBI:138651"/>
    </reaction>
</comment>
<dbReference type="Pfam" id="PF02801">
    <property type="entry name" value="Ketoacyl-synt_C"/>
    <property type="match status" value="1"/>
</dbReference>
<dbReference type="InterPro" id="IPR014031">
    <property type="entry name" value="Ketoacyl_synth_C"/>
</dbReference>
<evidence type="ECO:0000256" key="6">
    <source>
        <dbReference type="ARBA" id="ARBA00022679"/>
    </source>
</evidence>
<sequence>MENRKRRVVVTGMGMATPYGYGTKKFWDAMLEGKSAIDTIQRIPLEGHSVHIAGEIKDFESWEKLDPKEAKRMDRFTQFAVVAADEAVEDSKIDSQKEDPYRYGVIVGSAAGGFDTFEKQHHNILQKGATKCSPFTVPMLIADMGAGRISMRHHAKGVNKAIVTACATSAHCVGDAFRTIQYGDADIIIAGGSEAVITTLGIGAFTSARTLSKRNDEPKKASRPYDIDRDGFVMSEGAAIIVLEELEHAKARGAKIYAEIVGYGQTADAYDIVAPDPTGAGAAKAMELAVADAGIKPQDVDYVNAHGTSTGLGDIAESKAIARVFGDLDTNKHLKVSSTKSMHGHMLGATGAAESIVCIKTIQDGIIPPTINLDNQDPQVANLNYVPHKPVKADVKYALTNSFGFGGHNASLLFKKFED</sequence>
<evidence type="ECO:0000256" key="13">
    <source>
        <dbReference type="RuleBase" id="RU003694"/>
    </source>
</evidence>
<dbReference type="PIRSF" id="PIRSF000447">
    <property type="entry name" value="KAS_II"/>
    <property type="match status" value="1"/>
</dbReference>
<keyword evidence="10 11" id="KW-0012">Acyltransferase</keyword>
<evidence type="ECO:0000256" key="7">
    <source>
        <dbReference type="ARBA" id="ARBA00022832"/>
    </source>
</evidence>
<dbReference type="PANTHER" id="PTHR11712">
    <property type="entry name" value="POLYKETIDE SYNTHASE-RELATED"/>
    <property type="match status" value="1"/>
</dbReference>
<evidence type="ECO:0000256" key="3">
    <source>
        <dbReference type="ARBA" id="ARBA00012356"/>
    </source>
</evidence>
<dbReference type="InterPro" id="IPR017568">
    <property type="entry name" value="3-oxoacyl-ACP_synth-2"/>
</dbReference>
<dbReference type="InterPro" id="IPR000794">
    <property type="entry name" value="Beta-ketoacyl_synthase"/>
</dbReference>
<evidence type="ECO:0000256" key="8">
    <source>
        <dbReference type="ARBA" id="ARBA00023098"/>
    </source>
</evidence>
<dbReference type="AlphaFoldDB" id="A0A9D1JXB1"/>
<reference evidence="15" key="2">
    <citation type="journal article" date="2021" name="PeerJ">
        <title>Extensive microbial diversity within the chicken gut microbiome revealed by metagenomics and culture.</title>
        <authorList>
            <person name="Gilroy R."/>
            <person name="Ravi A."/>
            <person name="Getino M."/>
            <person name="Pursley I."/>
            <person name="Horton D.L."/>
            <person name="Alikhan N.F."/>
            <person name="Baker D."/>
            <person name="Gharbi K."/>
            <person name="Hall N."/>
            <person name="Watson M."/>
            <person name="Adriaenssens E.M."/>
            <person name="Foster-Nyarko E."/>
            <person name="Jarju S."/>
            <person name="Secka A."/>
            <person name="Antonio M."/>
            <person name="Oren A."/>
            <person name="Chaudhuri R.R."/>
            <person name="La Ragione R."/>
            <person name="Hildebrand F."/>
            <person name="Pallen M.J."/>
        </authorList>
    </citation>
    <scope>NUCLEOTIDE SEQUENCE</scope>
    <source>
        <strain evidence="15">CHK152-2871</strain>
    </source>
</reference>
<dbReference type="CDD" id="cd00834">
    <property type="entry name" value="KAS_I_II"/>
    <property type="match status" value="1"/>
</dbReference>
<dbReference type="GO" id="GO:0006633">
    <property type="term" value="P:fatty acid biosynthetic process"/>
    <property type="evidence" value="ECO:0007669"/>
    <property type="project" value="UniProtKB-UniRule"/>
</dbReference>